<dbReference type="EMBL" id="JAVIZQ010000001">
    <property type="protein sequence ID" value="MDR6143456.1"/>
    <property type="molecule type" value="Genomic_DNA"/>
</dbReference>
<evidence type="ECO:0000256" key="5">
    <source>
        <dbReference type="ARBA" id="ARBA00023277"/>
    </source>
</evidence>
<comment type="caution">
    <text evidence="6">The sequence shown here is derived from an EMBL/GenBank/DDBJ whole genome shotgun (WGS) entry which is preliminary data.</text>
</comment>
<reference evidence="6 7" key="1">
    <citation type="submission" date="2023-08" db="EMBL/GenBank/DDBJ databases">
        <title>Functional and genomic diversity of the sorghum phyllosphere microbiome.</title>
        <authorList>
            <person name="Shade A."/>
        </authorList>
    </citation>
    <scope>NUCLEOTIDE SEQUENCE [LARGE SCALE GENOMIC DNA]</scope>
    <source>
        <strain evidence="6 7">SORGH_AS_0445</strain>
    </source>
</reference>
<dbReference type="InterPro" id="IPR000887">
    <property type="entry name" value="Aldlse_KDPG_KHG"/>
</dbReference>
<dbReference type="PANTHER" id="PTHR30246:SF1">
    <property type="entry name" value="2-DEHYDRO-3-DEOXY-6-PHOSPHOGALACTONATE ALDOLASE-RELATED"/>
    <property type="match status" value="1"/>
</dbReference>
<dbReference type="CDD" id="cd00452">
    <property type="entry name" value="KDPG_aldolase"/>
    <property type="match status" value="1"/>
</dbReference>
<dbReference type="RefSeq" id="WP_309692535.1">
    <property type="nucleotide sequence ID" value="NZ_JAVIZQ010000001.1"/>
</dbReference>
<dbReference type="GO" id="GO:0106009">
    <property type="term" value="F:(4S)-4-hydroxy-2-oxoglutarate aldolase activity"/>
    <property type="evidence" value="ECO:0007669"/>
    <property type="project" value="UniProtKB-EC"/>
</dbReference>
<dbReference type="Pfam" id="PF01081">
    <property type="entry name" value="Aldolase"/>
    <property type="match status" value="1"/>
</dbReference>
<dbReference type="Proteomes" id="UP001249291">
    <property type="component" value="Unassembled WGS sequence"/>
</dbReference>
<dbReference type="InterPro" id="IPR013785">
    <property type="entry name" value="Aldolase_TIM"/>
</dbReference>
<dbReference type="SUPFAM" id="SSF51569">
    <property type="entry name" value="Aldolase"/>
    <property type="match status" value="1"/>
</dbReference>
<keyword evidence="5" id="KW-0119">Carbohydrate metabolism</keyword>
<dbReference type="GO" id="GO:0008675">
    <property type="term" value="F:2-dehydro-3-deoxy-phosphogluconate aldolase activity"/>
    <property type="evidence" value="ECO:0007669"/>
    <property type="project" value="UniProtKB-EC"/>
</dbReference>
<comment type="subunit">
    <text evidence="3">Homotrimer.</text>
</comment>
<gene>
    <name evidence="6" type="ORF">QE375_003010</name>
</gene>
<evidence type="ECO:0000256" key="2">
    <source>
        <dbReference type="ARBA" id="ARBA00006906"/>
    </source>
</evidence>
<sequence>MTGEAMTGEAMTGEPRRVALPQRTVDSRLIVVARAKRAEDYDAVLDVLVDAGIRSVELTLTTPGTFEHFPQLLARFGDAVDLGIGTVTNTADLARAIEVGAAYIVTPITSTGFVTQATDAGVPIVPGGLTPTELFASWSAGASAVKVFPAGQVGPAYLKDLRGPFPDLVAVPSGGVDLAGAEAWLRAGAVAVSVGGPLLGDAFSGGDLAALRERAAAFVEVCARDSA</sequence>
<comment type="similarity">
    <text evidence="2">Belongs to the KHG/KDPG aldolase family.</text>
</comment>
<evidence type="ECO:0000256" key="1">
    <source>
        <dbReference type="ARBA" id="ARBA00004761"/>
    </source>
</evidence>
<organism evidence="6 7">
    <name type="scientific">Microbacterium foliorum</name>
    <dbReference type="NCBI Taxonomy" id="104336"/>
    <lineage>
        <taxon>Bacteria</taxon>
        <taxon>Bacillati</taxon>
        <taxon>Actinomycetota</taxon>
        <taxon>Actinomycetes</taxon>
        <taxon>Micrococcales</taxon>
        <taxon>Microbacteriaceae</taxon>
        <taxon>Microbacterium</taxon>
    </lineage>
</organism>
<dbReference type="EC" id="4.1.2.14" evidence="6"/>
<keyword evidence="4 6" id="KW-0456">Lyase</keyword>
<keyword evidence="7" id="KW-1185">Reference proteome</keyword>
<evidence type="ECO:0000313" key="6">
    <source>
        <dbReference type="EMBL" id="MDR6143456.1"/>
    </source>
</evidence>
<evidence type="ECO:0000313" key="7">
    <source>
        <dbReference type="Proteomes" id="UP001249291"/>
    </source>
</evidence>
<dbReference type="Gene3D" id="3.20.20.70">
    <property type="entry name" value="Aldolase class I"/>
    <property type="match status" value="1"/>
</dbReference>
<accession>A0ABU1HUD7</accession>
<comment type="pathway">
    <text evidence="1">Carbohydrate acid metabolism.</text>
</comment>
<evidence type="ECO:0000256" key="4">
    <source>
        <dbReference type="ARBA" id="ARBA00023239"/>
    </source>
</evidence>
<protein>
    <submittedName>
        <fullName evidence="6">2-dehydro-3-deoxyphosphogluconate aldolase/(4S)-4-hydroxy-2-oxoglutarate aldolase</fullName>
        <ecNumber evidence="6">4.1.2.14</ecNumber>
        <ecNumber evidence="6">4.1.3.42</ecNumber>
    </submittedName>
</protein>
<name>A0ABU1HUD7_9MICO</name>
<proteinExistence type="inferred from homology"/>
<evidence type="ECO:0000256" key="3">
    <source>
        <dbReference type="ARBA" id="ARBA00011233"/>
    </source>
</evidence>
<dbReference type="PANTHER" id="PTHR30246">
    <property type="entry name" value="2-KETO-3-DEOXY-6-PHOSPHOGLUCONATE ALDOLASE"/>
    <property type="match status" value="1"/>
</dbReference>
<dbReference type="EC" id="4.1.3.42" evidence="6"/>